<protein>
    <recommendedName>
        <fullName evidence="9">RNA polymerase subunit sigma</fullName>
    </recommendedName>
</protein>
<dbReference type="InterPro" id="IPR013324">
    <property type="entry name" value="RNA_pol_sigma_r3/r4-like"/>
</dbReference>
<evidence type="ECO:0000259" key="5">
    <source>
        <dbReference type="Pfam" id="PF04542"/>
    </source>
</evidence>
<comment type="caution">
    <text evidence="7">The sequence shown here is derived from an EMBL/GenBank/DDBJ whole genome shotgun (WGS) entry which is preliminary data.</text>
</comment>
<feature type="domain" description="RNA polymerase sigma factor 70 region 4 type 2" evidence="6">
    <location>
        <begin position="124"/>
        <end position="175"/>
    </location>
</feature>
<gene>
    <name evidence="7" type="ORF">A8145_21125</name>
</gene>
<dbReference type="GO" id="GO:0006352">
    <property type="term" value="P:DNA-templated transcription initiation"/>
    <property type="evidence" value="ECO:0007669"/>
    <property type="project" value="InterPro"/>
</dbReference>
<name>A0AA91F0Y3_RHILI</name>
<evidence type="ECO:0008006" key="9">
    <source>
        <dbReference type="Google" id="ProtNLM"/>
    </source>
</evidence>
<evidence type="ECO:0000313" key="7">
    <source>
        <dbReference type="EMBL" id="OBQ62166.1"/>
    </source>
</evidence>
<evidence type="ECO:0000256" key="3">
    <source>
        <dbReference type="ARBA" id="ARBA00023082"/>
    </source>
</evidence>
<dbReference type="PANTHER" id="PTHR43133:SF62">
    <property type="entry name" value="RNA POLYMERASE SIGMA FACTOR SIGZ"/>
    <property type="match status" value="1"/>
</dbReference>
<dbReference type="GO" id="GO:0003677">
    <property type="term" value="F:DNA binding"/>
    <property type="evidence" value="ECO:0007669"/>
    <property type="project" value="InterPro"/>
</dbReference>
<dbReference type="InterPro" id="IPR013249">
    <property type="entry name" value="RNA_pol_sigma70_r4_t2"/>
</dbReference>
<dbReference type="PANTHER" id="PTHR43133">
    <property type="entry name" value="RNA POLYMERASE ECF-TYPE SIGMA FACTO"/>
    <property type="match status" value="1"/>
</dbReference>
<dbReference type="InterPro" id="IPR014284">
    <property type="entry name" value="RNA_pol_sigma-70_dom"/>
</dbReference>
<evidence type="ECO:0000313" key="8">
    <source>
        <dbReference type="Proteomes" id="UP000093737"/>
    </source>
</evidence>
<dbReference type="EMBL" id="LYTK01000020">
    <property type="protein sequence ID" value="OBQ62166.1"/>
    <property type="molecule type" value="Genomic_DNA"/>
</dbReference>
<keyword evidence="2" id="KW-0805">Transcription regulation</keyword>
<dbReference type="AlphaFoldDB" id="A0AA91F0Y3"/>
<dbReference type="SUPFAM" id="SSF88946">
    <property type="entry name" value="Sigma2 domain of RNA polymerase sigma factors"/>
    <property type="match status" value="1"/>
</dbReference>
<keyword evidence="4" id="KW-0804">Transcription</keyword>
<reference evidence="7 8" key="1">
    <citation type="submission" date="2016-05" db="EMBL/GenBank/DDBJ databases">
        <authorList>
            <person name="Ramsay J.P."/>
        </authorList>
    </citation>
    <scope>NUCLEOTIDE SEQUENCE [LARGE SCALE GENOMIC DNA]</scope>
    <source>
        <strain evidence="7 8">NZP2042</strain>
    </source>
</reference>
<dbReference type="CDD" id="cd06171">
    <property type="entry name" value="Sigma70_r4"/>
    <property type="match status" value="1"/>
</dbReference>
<evidence type="ECO:0000259" key="6">
    <source>
        <dbReference type="Pfam" id="PF08281"/>
    </source>
</evidence>
<dbReference type="InterPro" id="IPR039425">
    <property type="entry name" value="RNA_pol_sigma-70-like"/>
</dbReference>
<dbReference type="InterPro" id="IPR013325">
    <property type="entry name" value="RNA_pol_sigma_r2"/>
</dbReference>
<dbReference type="InterPro" id="IPR007627">
    <property type="entry name" value="RNA_pol_sigma70_r2"/>
</dbReference>
<dbReference type="Gene3D" id="1.10.1740.10">
    <property type="match status" value="1"/>
</dbReference>
<comment type="similarity">
    <text evidence="1">Belongs to the sigma-70 factor family. ECF subfamily.</text>
</comment>
<dbReference type="Pfam" id="PF04542">
    <property type="entry name" value="Sigma70_r2"/>
    <property type="match status" value="1"/>
</dbReference>
<evidence type="ECO:0000256" key="2">
    <source>
        <dbReference type="ARBA" id="ARBA00023015"/>
    </source>
</evidence>
<proteinExistence type="inferred from homology"/>
<dbReference type="Gene3D" id="1.10.10.10">
    <property type="entry name" value="Winged helix-like DNA-binding domain superfamily/Winged helix DNA-binding domain"/>
    <property type="match status" value="1"/>
</dbReference>
<dbReference type="NCBIfam" id="TIGR02937">
    <property type="entry name" value="sigma70-ECF"/>
    <property type="match status" value="1"/>
</dbReference>
<evidence type="ECO:0000256" key="4">
    <source>
        <dbReference type="ARBA" id="ARBA00023163"/>
    </source>
</evidence>
<dbReference type="RefSeq" id="WP_056572393.1">
    <property type="nucleotide sequence ID" value="NZ_CP033334.1"/>
</dbReference>
<dbReference type="GO" id="GO:0016987">
    <property type="term" value="F:sigma factor activity"/>
    <property type="evidence" value="ECO:0007669"/>
    <property type="project" value="UniProtKB-KW"/>
</dbReference>
<sequence length="183" mass="20632">MVEFDPAWLITRVAATQDRDAFVSLFEHYAPRVKSMMIRRGASPDRAEDLAQETLLRLWRNASQFDPGRATASSWVYAIARNVGIDLGRRDLRAAKWLEDEAVQEEADPDEPEGQLLAAEREDLVRTSIATLPSDQLRVVRLSFFDGLAHAEIAKLLGIPLGTVKSRMRLALHRLRGKLGELR</sequence>
<organism evidence="7 8">
    <name type="scientific">Rhizobium loti</name>
    <name type="common">Mesorhizobium loti</name>
    <dbReference type="NCBI Taxonomy" id="381"/>
    <lineage>
        <taxon>Bacteria</taxon>
        <taxon>Pseudomonadati</taxon>
        <taxon>Pseudomonadota</taxon>
        <taxon>Alphaproteobacteria</taxon>
        <taxon>Hyphomicrobiales</taxon>
        <taxon>Phyllobacteriaceae</taxon>
        <taxon>Mesorhizobium</taxon>
    </lineage>
</organism>
<accession>A0AA91F0Y3</accession>
<feature type="domain" description="RNA polymerase sigma-70 region 2" evidence="5">
    <location>
        <begin position="25"/>
        <end position="90"/>
    </location>
</feature>
<evidence type="ECO:0000256" key="1">
    <source>
        <dbReference type="ARBA" id="ARBA00010641"/>
    </source>
</evidence>
<dbReference type="Pfam" id="PF08281">
    <property type="entry name" value="Sigma70_r4_2"/>
    <property type="match status" value="1"/>
</dbReference>
<dbReference type="InterPro" id="IPR036388">
    <property type="entry name" value="WH-like_DNA-bd_sf"/>
</dbReference>
<keyword evidence="3" id="KW-0731">Sigma factor</keyword>
<dbReference type="Proteomes" id="UP000093737">
    <property type="component" value="Unassembled WGS sequence"/>
</dbReference>
<dbReference type="SUPFAM" id="SSF88659">
    <property type="entry name" value="Sigma3 and sigma4 domains of RNA polymerase sigma factors"/>
    <property type="match status" value="1"/>
</dbReference>